<evidence type="ECO:0000313" key="2">
    <source>
        <dbReference type="EMBL" id="APW63642.1"/>
    </source>
</evidence>
<dbReference type="RefSeq" id="WP_076349961.1">
    <property type="nucleotide sequence ID" value="NZ_CP019082.1"/>
</dbReference>
<dbReference type="EMBL" id="CP019082">
    <property type="protein sequence ID" value="APW63642.1"/>
    <property type="molecule type" value="Genomic_DNA"/>
</dbReference>
<evidence type="ECO:0000256" key="1">
    <source>
        <dbReference type="SAM" id="MobiDB-lite"/>
    </source>
</evidence>
<protein>
    <submittedName>
        <fullName evidence="2">Uncharacterized protein</fullName>
    </submittedName>
</protein>
<evidence type="ECO:0000313" key="3">
    <source>
        <dbReference type="Proteomes" id="UP000186309"/>
    </source>
</evidence>
<sequence>MKHQYSIPLAAALVFCVAVFGQSTRGADDVRDLFADTWTAVDGLGRRLPDAVEVGPPRPNKTVAMFYFLWLGRSGELGPFDITKILAQDPTAMTNPNSPLWGPIHYPHHWGESIFGYYRNDDDGVLRKHAQMLADAGVDAVVFDVTNQVTYPQSWKALCRVFDEARRNGERVPKIAFLCPFWDPKKVVRELWEQLYEPGLYPELWFQWEGKPVILADPALLTNDVIEQTRRTTPLALEAGRTLGQTFAVDHPFDAVSIATPTWETKDSGAILTLYRKDAQGERLAGRASEHVEDNAWLTLTLDKPAPAGTYTLEMSEPRGRIGWWKSERDSLPTGEAQVDRSSVAGDFTLRVQRHDETMAKILQTFTFRKPQPDYFQGPNGPRQWSWLEVHPQHAFYAEPGVPEQVSVGVGQNAVDGKLGVLSNPRSHGRSFENGREPGPEGRNDTGKNFNEQWRRALAIDPALVFVTGWNEWIAGRFDAKFPLAGSGPVTFCDQFNQEFSRDIEPMKGGHGDAYYYQLVANVRRYKGARPVPVVQSAPIQIDGRFDDWKPVAPEFRDTIGDPVQRDFAGWGTILHYTNTTGRNDIVTAKASLDAEHVSFQVQTRTDLKTSPDDAGLLLFLDVDGDPKTGWLGYDFVVGRKPATAGRAVLERNVRGAYEWGSAAEVAAATVGNRRELAIPLSALGLKTAPRSLDFKWADGIAQTGDWSDFTLNGDVAPNDRFNYRAVFDPTSR</sequence>
<name>A0A1U7CXG4_9BACT</name>
<dbReference type="OrthoDB" id="2502471at2"/>
<gene>
    <name evidence="2" type="ORF">BSF38_05216</name>
</gene>
<organism evidence="2 3">
    <name type="scientific">Paludisphaera borealis</name>
    <dbReference type="NCBI Taxonomy" id="1387353"/>
    <lineage>
        <taxon>Bacteria</taxon>
        <taxon>Pseudomonadati</taxon>
        <taxon>Planctomycetota</taxon>
        <taxon>Planctomycetia</taxon>
        <taxon>Isosphaerales</taxon>
        <taxon>Isosphaeraceae</taxon>
        <taxon>Paludisphaera</taxon>
    </lineage>
</organism>
<feature type="compositionally biased region" description="Basic and acidic residues" evidence="1">
    <location>
        <begin position="430"/>
        <end position="446"/>
    </location>
</feature>
<keyword evidence="3" id="KW-1185">Reference proteome</keyword>
<reference evidence="3" key="1">
    <citation type="submission" date="2016-12" db="EMBL/GenBank/DDBJ databases">
        <title>Comparative genomics of four Isosphaeraceae planctomycetes: a common pool of plasmids and glycoside hydrolase genes.</title>
        <authorList>
            <person name="Ivanova A."/>
        </authorList>
    </citation>
    <scope>NUCLEOTIDE SEQUENCE [LARGE SCALE GENOMIC DNA]</scope>
    <source>
        <strain evidence="3">PX4</strain>
    </source>
</reference>
<dbReference type="Gene3D" id="3.20.20.80">
    <property type="entry name" value="Glycosidases"/>
    <property type="match status" value="2"/>
</dbReference>
<dbReference type="KEGG" id="pbor:BSF38_05216"/>
<accession>A0A1U7CXG4</accession>
<proteinExistence type="predicted"/>
<feature type="region of interest" description="Disordered" evidence="1">
    <location>
        <begin position="417"/>
        <end position="448"/>
    </location>
</feature>
<dbReference type="AlphaFoldDB" id="A0A1U7CXG4"/>
<dbReference type="Proteomes" id="UP000186309">
    <property type="component" value="Chromosome"/>
</dbReference>